<reference evidence="4" key="1">
    <citation type="submission" date="2019-07" db="EMBL/GenBank/DDBJ databases">
        <authorList>
            <person name="De-Chao Zhang Q."/>
        </authorList>
    </citation>
    <scope>NUCLEOTIDE SEQUENCE</scope>
    <source>
        <strain evidence="4">TP-CH-4</strain>
    </source>
</reference>
<dbReference type="Pfam" id="PF04397">
    <property type="entry name" value="LytTR"/>
    <property type="match status" value="1"/>
</dbReference>
<keyword evidence="1" id="KW-0597">Phosphoprotein</keyword>
<feature type="modified residue" description="4-aspartylphosphate" evidence="1">
    <location>
        <position position="58"/>
    </location>
</feature>
<dbReference type="EMBL" id="VIKU02000004">
    <property type="protein sequence ID" value="NHF60507.1"/>
    <property type="molecule type" value="Genomic_DNA"/>
</dbReference>
<keyword evidence="5" id="KW-1185">Reference proteome</keyword>
<evidence type="ECO:0000256" key="1">
    <source>
        <dbReference type="PROSITE-ProRule" id="PRU00169"/>
    </source>
</evidence>
<dbReference type="AlphaFoldDB" id="A0A967AZQ6"/>
<protein>
    <submittedName>
        <fullName evidence="4">Response regulator transcription factor</fullName>
    </submittedName>
</protein>
<dbReference type="InterPro" id="IPR046947">
    <property type="entry name" value="LytR-like"/>
</dbReference>
<evidence type="ECO:0000313" key="5">
    <source>
        <dbReference type="Proteomes" id="UP000707206"/>
    </source>
</evidence>
<sequence length="252" mass="28505">MRGTINAIIVDDEQKHHETLGKMLQNFCPMVHVVGYAYSVQEALPLIKTLDPNLIFLDIEMPSGNGFTLFDSFEDPPFEVIFTTAYDLYAINAIKYAALDYLMKPINIQELKGAVARAEKVRAKKQSQSSAKIDALKSNLQLKDTRFTKIALPSADGIDFIEANTIIHVEAERSYSNFYLDGGKRIMVSKPLKEYEALLEACNFFRIHKSHMVNLNHLDKYIKGKGGYVIMKDGSHVDVSVRKKDALLRKLM</sequence>
<feature type="domain" description="Response regulatory" evidence="2">
    <location>
        <begin position="6"/>
        <end position="119"/>
    </location>
</feature>
<name>A0A967AZQ6_9FLAO</name>
<organism evidence="4 5">
    <name type="scientific">Pelagihabitans pacificus</name>
    <dbReference type="NCBI Taxonomy" id="2696054"/>
    <lineage>
        <taxon>Bacteria</taxon>
        <taxon>Pseudomonadati</taxon>
        <taxon>Bacteroidota</taxon>
        <taxon>Flavobacteriia</taxon>
        <taxon>Flavobacteriales</taxon>
        <taxon>Flavobacteriaceae</taxon>
        <taxon>Pelagihabitans</taxon>
    </lineage>
</organism>
<gene>
    <name evidence="4" type="ORF">FK220_014220</name>
</gene>
<proteinExistence type="predicted"/>
<dbReference type="Gene3D" id="3.40.50.2300">
    <property type="match status" value="1"/>
</dbReference>
<dbReference type="InterPro" id="IPR007492">
    <property type="entry name" value="LytTR_DNA-bd_dom"/>
</dbReference>
<dbReference type="Pfam" id="PF00072">
    <property type="entry name" value="Response_reg"/>
    <property type="match status" value="1"/>
</dbReference>
<dbReference type="InterPro" id="IPR001789">
    <property type="entry name" value="Sig_transdc_resp-reg_receiver"/>
</dbReference>
<dbReference type="GO" id="GO:0000156">
    <property type="term" value="F:phosphorelay response regulator activity"/>
    <property type="evidence" value="ECO:0007669"/>
    <property type="project" value="InterPro"/>
</dbReference>
<evidence type="ECO:0000259" key="2">
    <source>
        <dbReference type="PROSITE" id="PS50110"/>
    </source>
</evidence>
<dbReference type="InterPro" id="IPR011006">
    <property type="entry name" value="CheY-like_superfamily"/>
</dbReference>
<dbReference type="RefSeq" id="WP_152575007.1">
    <property type="nucleotide sequence ID" value="NZ_VIKU02000004.1"/>
</dbReference>
<dbReference type="PANTHER" id="PTHR37299:SF1">
    <property type="entry name" value="STAGE 0 SPORULATION PROTEIN A HOMOLOG"/>
    <property type="match status" value="1"/>
</dbReference>
<dbReference type="SMART" id="SM00448">
    <property type="entry name" value="REC"/>
    <property type="match status" value="1"/>
</dbReference>
<dbReference type="PANTHER" id="PTHR37299">
    <property type="entry name" value="TRANSCRIPTIONAL REGULATOR-RELATED"/>
    <property type="match status" value="1"/>
</dbReference>
<dbReference type="SUPFAM" id="SSF52172">
    <property type="entry name" value="CheY-like"/>
    <property type="match status" value="1"/>
</dbReference>
<evidence type="ECO:0000313" key="4">
    <source>
        <dbReference type="EMBL" id="NHF60507.1"/>
    </source>
</evidence>
<feature type="domain" description="HTH LytTR-type" evidence="3">
    <location>
        <begin position="150"/>
        <end position="252"/>
    </location>
</feature>
<reference evidence="4" key="2">
    <citation type="submission" date="2020-03" db="EMBL/GenBank/DDBJ databases">
        <title>Flavobacteriaceae bacterium strain TP-CH-4, a member of the family Flavobacteriaceae isolated from a deep-sea seamount.</title>
        <authorList>
            <person name="Zhang D.-C."/>
        </authorList>
    </citation>
    <scope>NUCLEOTIDE SEQUENCE</scope>
    <source>
        <strain evidence="4">TP-CH-4</strain>
    </source>
</reference>
<dbReference type="SMART" id="SM00850">
    <property type="entry name" value="LytTR"/>
    <property type="match status" value="1"/>
</dbReference>
<dbReference type="PROSITE" id="PS50110">
    <property type="entry name" value="RESPONSE_REGULATORY"/>
    <property type="match status" value="1"/>
</dbReference>
<dbReference type="GO" id="GO:0003677">
    <property type="term" value="F:DNA binding"/>
    <property type="evidence" value="ECO:0007669"/>
    <property type="project" value="InterPro"/>
</dbReference>
<dbReference type="Proteomes" id="UP000707206">
    <property type="component" value="Unassembled WGS sequence"/>
</dbReference>
<evidence type="ECO:0000259" key="3">
    <source>
        <dbReference type="PROSITE" id="PS50930"/>
    </source>
</evidence>
<comment type="caution">
    <text evidence="4">The sequence shown here is derived from an EMBL/GenBank/DDBJ whole genome shotgun (WGS) entry which is preliminary data.</text>
</comment>
<accession>A0A967AZQ6</accession>
<dbReference type="Gene3D" id="2.40.50.1020">
    <property type="entry name" value="LytTr DNA-binding domain"/>
    <property type="match status" value="1"/>
</dbReference>
<dbReference type="PROSITE" id="PS50930">
    <property type="entry name" value="HTH_LYTTR"/>
    <property type="match status" value="1"/>
</dbReference>